<evidence type="ECO:0000313" key="3">
    <source>
        <dbReference type="EMBL" id="OAY75669.1"/>
    </source>
</evidence>
<feature type="region of interest" description="Disordered" evidence="1">
    <location>
        <begin position="32"/>
        <end position="130"/>
    </location>
</feature>
<organism evidence="3 4">
    <name type="scientific">Ananas comosus</name>
    <name type="common">Pineapple</name>
    <name type="synonym">Ananas ananas</name>
    <dbReference type="NCBI Taxonomy" id="4615"/>
    <lineage>
        <taxon>Eukaryota</taxon>
        <taxon>Viridiplantae</taxon>
        <taxon>Streptophyta</taxon>
        <taxon>Embryophyta</taxon>
        <taxon>Tracheophyta</taxon>
        <taxon>Spermatophyta</taxon>
        <taxon>Magnoliopsida</taxon>
        <taxon>Liliopsida</taxon>
        <taxon>Poales</taxon>
        <taxon>Bromeliaceae</taxon>
        <taxon>Bromelioideae</taxon>
        <taxon>Ananas</taxon>
    </lineage>
</organism>
<evidence type="ECO:0000256" key="2">
    <source>
        <dbReference type="SAM" id="Phobius"/>
    </source>
</evidence>
<dbReference type="AlphaFoldDB" id="A0A199VEZ6"/>
<feature type="compositionally biased region" description="Basic and acidic residues" evidence="1">
    <location>
        <begin position="80"/>
        <end position="100"/>
    </location>
</feature>
<feature type="transmembrane region" description="Helical" evidence="2">
    <location>
        <begin position="149"/>
        <end position="179"/>
    </location>
</feature>
<evidence type="ECO:0000256" key="1">
    <source>
        <dbReference type="SAM" id="MobiDB-lite"/>
    </source>
</evidence>
<dbReference type="STRING" id="4615.A0A199VEZ6"/>
<dbReference type="Proteomes" id="UP000092600">
    <property type="component" value="Unassembled WGS sequence"/>
</dbReference>
<gene>
    <name evidence="3" type="ORF">ACMD2_11307</name>
</gene>
<keyword evidence="2" id="KW-0812">Transmembrane</keyword>
<proteinExistence type="predicted"/>
<keyword evidence="2" id="KW-1133">Transmembrane helix</keyword>
<dbReference type="EMBL" id="LSRQ01002043">
    <property type="protein sequence ID" value="OAY75669.1"/>
    <property type="molecule type" value="Genomic_DNA"/>
</dbReference>
<comment type="caution">
    <text evidence="3">The sequence shown here is derived from an EMBL/GenBank/DDBJ whole genome shotgun (WGS) entry which is preliminary data.</text>
</comment>
<name>A0A199VEZ6_ANACO</name>
<sequence>MASLHLAGSHLSPAAAALRFFGDRRRRGSRPLLRVRCVGGGGGGGGSNGEEPPESMFMKELRRRGMTPGSSSSSSSSSMLEERGAPYADGESKGALEAKEQSGSGGEGRRRGVAAAAAEGNEKGISSQRERSMALNSEGLEGLIPRAKLLLSIGGTFFFGFWPLIAITIAFFAALYFYLGPSFVHGGSKMSLSSPPYIDPSTLLEDEKISQVAPHVK</sequence>
<accession>A0A199VEZ6</accession>
<evidence type="ECO:0000313" key="4">
    <source>
        <dbReference type="Proteomes" id="UP000092600"/>
    </source>
</evidence>
<reference evidence="3 4" key="1">
    <citation type="journal article" date="2016" name="DNA Res.">
        <title>The draft genome of MD-2 pineapple using hybrid error correction of long reads.</title>
        <authorList>
            <person name="Redwan R.M."/>
            <person name="Saidin A."/>
            <person name="Kumar S.V."/>
        </authorList>
    </citation>
    <scope>NUCLEOTIDE SEQUENCE [LARGE SCALE GENOMIC DNA]</scope>
    <source>
        <strain evidence="4">cv. MD2</strain>
        <tissue evidence="3">Leaf</tissue>
    </source>
</reference>
<feature type="compositionally biased region" description="Gly residues" evidence="1">
    <location>
        <begin position="38"/>
        <end position="48"/>
    </location>
</feature>
<dbReference type="PANTHER" id="PTHR35699">
    <property type="entry name" value="F2J10.10 PROTEIN"/>
    <property type="match status" value="1"/>
</dbReference>
<dbReference type="PANTHER" id="PTHR35699:SF1">
    <property type="entry name" value="F2J10.10 PROTEIN"/>
    <property type="match status" value="1"/>
</dbReference>
<protein>
    <submittedName>
        <fullName evidence="3">Uncharacterized protein</fullName>
    </submittedName>
</protein>
<keyword evidence="2" id="KW-0472">Membrane</keyword>